<dbReference type="PANTHER" id="PTHR46148:SF59">
    <property type="entry name" value="NUCLEOTIDYLTRANSFERASE, RIBONUCLEASE H"/>
    <property type="match status" value="1"/>
</dbReference>
<evidence type="ECO:0000313" key="2">
    <source>
        <dbReference type="Proteomes" id="UP001151760"/>
    </source>
</evidence>
<dbReference type="EMBL" id="BQNB010014999">
    <property type="protein sequence ID" value="GJT34849.1"/>
    <property type="molecule type" value="Genomic_DNA"/>
</dbReference>
<gene>
    <name evidence="1" type="ORF">Tco_0925268</name>
</gene>
<dbReference type="Proteomes" id="UP001151760">
    <property type="component" value="Unassembled WGS sequence"/>
</dbReference>
<reference evidence="1" key="2">
    <citation type="submission" date="2022-01" db="EMBL/GenBank/DDBJ databases">
        <authorList>
            <person name="Yamashiro T."/>
            <person name="Shiraishi A."/>
            <person name="Satake H."/>
            <person name="Nakayama K."/>
        </authorList>
    </citation>
    <scope>NUCLEOTIDE SEQUENCE</scope>
</reference>
<dbReference type="PANTHER" id="PTHR46148">
    <property type="entry name" value="CHROMO DOMAIN-CONTAINING PROTEIN"/>
    <property type="match status" value="1"/>
</dbReference>
<evidence type="ECO:0000313" key="1">
    <source>
        <dbReference type="EMBL" id="GJT34849.1"/>
    </source>
</evidence>
<protein>
    <recommendedName>
        <fullName evidence="3">Reverse transcriptase domain-containing protein</fullName>
    </recommendedName>
</protein>
<accession>A0ABQ5D7C7</accession>
<proteinExistence type="predicted"/>
<reference evidence="1" key="1">
    <citation type="journal article" date="2022" name="Int. J. Mol. Sci.">
        <title>Draft Genome of Tanacetum Coccineum: Genomic Comparison of Closely Related Tanacetum-Family Plants.</title>
        <authorList>
            <person name="Yamashiro T."/>
            <person name="Shiraishi A."/>
            <person name="Nakayama K."/>
            <person name="Satake H."/>
        </authorList>
    </citation>
    <scope>NUCLEOTIDE SEQUENCE</scope>
</reference>
<keyword evidence="2" id="KW-1185">Reference proteome</keyword>
<sequence length="76" mass="9124">MFHVSNLKKCLADPTLKVPLDKIQVDAKLNFMEEPVEILEREFKKLKHRRIAIVKVRWNSKRGPEFTWECEDQMKL</sequence>
<comment type="caution">
    <text evidence="1">The sequence shown here is derived from an EMBL/GenBank/DDBJ whole genome shotgun (WGS) entry which is preliminary data.</text>
</comment>
<evidence type="ECO:0008006" key="3">
    <source>
        <dbReference type="Google" id="ProtNLM"/>
    </source>
</evidence>
<name>A0ABQ5D7C7_9ASTR</name>
<organism evidence="1 2">
    <name type="scientific">Tanacetum coccineum</name>
    <dbReference type="NCBI Taxonomy" id="301880"/>
    <lineage>
        <taxon>Eukaryota</taxon>
        <taxon>Viridiplantae</taxon>
        <taxon>Streptophyta</taxon>
        <taxon>Embryophyta</taxon>
        <taxon>Tracheophyta</taxon>
        <taxon>Spermatophyta</taxon>
        <taxon>Magnoliopsida</taxon>
        <taxon>eudicotyledons</taxon>
        <taxon>Gunneridae</taxon>
        <taxon>Pentapetalae</taxon>
        <taxon>asterids</taxon>
        <taxon>campanulids</taxon>
        <taxon>Asterales</taxon>
        <taxon>Asteraceae</taxon>
        <taxon>Asteroideae</taxon>
        <taxon>Anthemideae</taxon>
        <taxon>Anthemidinae</taxon>
        <taxon>Tanacetum</taxon>
    </lineage>
</organism>